<protein>
    <submittedName>
        <fullName evidence="1">Uncharacterized protein</fullName>
    </submittedName>
</protein>
<evidence type="ECO:0000313" key="1">
    <source>
        <dbReference type="EMBL" id="GIX83033.1"/>
    </source>
</evidence>
<name>A0AAV4NEW8_9ARAC</name>
<dbReference type="Proteomes" id="UP001054837">
    <property type="component" value="Unassembled WGS sequence"/>
</dbReference>
<reference evidence="1 2" key="1">
    <citation type="submission" date="2021-06" db="EMBL/GenBank/DDBJ databases">
        <title>Caerostris darwini draft genome.</title>
        <authorList>
            <person name="Kono N."/>
            <person name="Arakawa K."/>
        </authorList>
    </citation>
    <scope>NUCLEOTIDE SEQUENCE [LARGE SCALE GENOMIC DNA]</scope>
</reference>
<keyword evidence="2" id="KW-1185">Reference proteome</keyword>
<evidence type="ECO:0000313" key="2">
    <source>
        <dbReference type="Proteomes" id="UP001054837"/>
    </source>
</evidence>
<comment type="caution">
    <text evidence="1">The sequence shown here is derived from an EMBL/GenBank/DDBJ whole genome shotgun (WGS) entry which is preliminary data.</text>
</comment>
<gene>
    <name evidence="1" type="ORF">CDAR_302441</name>
</gene>
<dbReference type="AlphaFoldDB" id="A0AAV4NEW8"/>
<organism evidence="1 2">
    <name type="scientific">Caerostris darwini</name>
    <dbReference type="NCBI Taxonomy" id="1538125"/>
    <lineage>
        <taxon>Eukaryota</taxon>
        <taxon>Metazoa</taxon>
        <taxon>Ecdysozoa</taxon>
        <taxon>Arthropoda</taxon>
        <taxon>Chelicerata</taxon>
        <taxon>Arachnida</taxon>
        <taxon>Araneae</taxon>
        <taxon>Araneomorphae</taxon>
        <taxon>Entelegynae</taxon>
        <taxon>Araneoidea</taxon>
        <taxon>Araneidae</taxon>
        <taxon>Caerostris</taxon>
    </lineage>
</organism>
<dbReference type="EMBL" id="BPLQ01001567">
    <property type="protein sequence ID" value="GIX83033.1"/>
    <property type="molecule type" value="Genomic_DNA"/>
</dbReference>
<sequence>MSCMKRIFRCRRTTVFFPEKRALFQAYLASRRLYPGYVFERALFDGWGREINCFRFAEEIYFVCLCWVKECWTRFILFARNVLCFCEACAILDMSPFSMRFVALRILIVVTECEYVVNR</sequence>
<proteinExistence type="predicted"/>
<accession>A0AAV4NEW8</accession>